<evidence type="ECO:0000313" key="3">
    <source>
        <dbReference type="Proteomes" id="UP000250088"/>
    </source>
</evidence>
<organism evidence="2 3">
    <name type="scientific">Natrarchaeobaculum aegyptiacum</name>
    <dbReference type="NCBI Taxonomy" id="745377"/>
    <lineage>
        <taxon>Archaea</taxon>
        <taxon>Methanobacteriati</taxon>
        <taxon>Methanobacteriota</taxon>
        <taxon>Stenosarchaea group</taxon>
        <taxon>Halobacteria</taxon>
        <taxon>Halobacteriales</taxon>
        <taxon>Natrialbaceae</taxon>
        <taxon>Natrarchaeobaculum</taxon>
    </lineage>
</organism>
<dbReference type="AlphaFoldDB" id="A0A2Z2HQK0"/>
<dbReference type="OrthoDB" id="202380at2157"/>
<evidence type="ECO:0000256" key="1">
    <source>
        <dbReference type="SAM" id="Phobius"/>
    </source>
</evidence>
<accession>A0A2Z2HQK0</accession>
<keyword evidence="3" id="KW-1185">Reference proteome</keyword>
<dbReference type="EMBL" id="CP019893">
    <property type="protein sequence ID" value="ARS89430.1"/>
    <property type="molecule type" value="Genomic_DNA"/>
</dbReference>
<feature type="transmembrane region" description="Helical" evidence="1">
    <location>
        <begin position="75"/>
        <end position="97"/>
    </location>
</feature>
<keyword evidence="1" id="KW-0472">Membrane</keyword>
<feature type="transmembrane region" description="Helical" evidence="1">
    <location>
        <begin position="51"/>
        <end position="68"/>
    </location>
</feature>
<keyword evidence="1" id="KW-1133">Transmembrane helix</keyword>
<feature type="transmembrane region" description="Helical" evidence="1">
    <location>
        <begin position="7"/>
        <end position="31"/>
    </location>
</feature>
<name>A0A2Z2HQK0_9EURY</name>
<dbReference type="GeneID" id="32893715"/>
<sequence>MDRIDTVAIVGISLLALSTTALEPLLVTAAFGGFLLSLSVWRLYGGRPWEALGWLAWVVAAVAVILDLGGMATLVAVVVFGGLGVIALLGGRFGILVDVWSVD</sequence>
<evidence type="ECO:0000313" key="2">
    <source>
        <dbReference type="EMBL" id="ARS89430.1"/>
    </source>
</evidence>
<gene>
    <name evidence="2" type="ORF">B1756_06510</name>
</gene>
<reference evidence="3" key="1">
    <citation type="submission" date="2017-02" db="EMBL/GenBank/DDBJ databases">
        <title>Natronthermophilus aegyptiacus gen. nov.,sp. nov., an aerobic, extremely halophilic alkalithermophilic archaeon isolated from the athalassohaline Wadi An Natrun, Egypt.</title>
        <authorList>
            <person name="Zhao B."/>
        </authorList>
    </citation>
    <scope>NUCLEOTIDE SEQUENCE [LARGE SCALE GENOMIC DNA]</scope>
    <source>
        <strain evidence="3">JW/NM-HA 15</strain>
    </source>
</reference>
<dbReference type="KEGG" id="naj:B1756_06510"/>
<protein>
    <submittedName>
        <fullName evidence="2">Uncharacterized protein</fullName>
    </submittedName>
</protein>
<dbReference type="Proteomes" id="UP000250088">
    <property type="component" value="Chromosome"/>
</dbReference>
<dbReference type="RefSeq" id="WP_086887808.1">
    <property type="nucleotide sequence ID" value="NZ_CP019893.1"/>
</dbReference>
<proteinExistence type="predicted"/>
<keyword evidence="1" id="KW-0812">Transmembrane</keyword>